<evidence type="ECO:0000313" key="1">
    <source>
        <dbReference type="EMBL" id="MDR6783831.1"/>
    </source>
</evidence>
<reference evidence="1" key="1">
    <citation type="submission" date="2023-07" db="EMBL/GenBank/DDBJ databases">
        <title>Sorghum-associated microbial communities from plants grown in Nebraska, USA.</title>
        <authorList>
            <person name="Schachtman D."/>
        </authorList>
    </citation>
    <scope>NUCLEOTIDE SEQUENCE</scope>
    <source>
        <strain evidence="1">2697</strain>
    </source>
</reference>
<dbReference type="EMBL" id="JAVDTF010000002">
    <property type="protein sequence ID" value="MDR6783831.1"/>
    <property type="molecule type" value="Genomic_DNA"/>
</dbReference>
<accession>A0ACC6KX68</accession>
<name>A0ACC6KX68_9SPHI</name>
<gene>
    <name evidence="1" type="ORF">J2X78_002396</name>
</gene>
<keyword evidence="2" id="KW-1185">Reference proteome</keyword>
<comment type="caution">
    <text evidence="1">The sequence shown here is derived from an EMBL/GenBank/DDBJ whole genome shotgun (WGS) entry which is preliminary data.</text>
</comment>
<proteinExistence type="predicted"/>
<evidence type="ECO:0000313" key="2">
    <source>
        <dbReference type="Proteomes" id="UP001246858"/>
    </source>
</evidence>
<sequence>MKLKKIIQIARLELSLLFYSPIAWLLIMVFFVQMALDFVSAVRTTQHLQQFGLEFPFLTNILFTSSSGRTHGIYFLILKSLYLYTPLITMGIISRETSSGSIKLLYSSPVKISEIIYGKFISMLAYNLVIVGVTGLFFVFGPLFIENFDYPHPLVAVLACFLLLSAYSAIGIFMSSLTTYQVVAAISTFVVLAFLNYIGGFGQGIDYVRDLTYSLSMPSRAERMVGGLLTSRDVIYYLVISGIFLAFTITRLEMARTSRTFWYQGSRYMLIVIVGLSVAYISSRQPLIAYYDATDTDVNTIVKATQKILKDMGDEPVQMTEYINGMHESYSWGDPVARLGSIARWEPFLRFKSNIRLKWVYYYDSIPYPQFYAANPGKSLKTLFKERAKTMELDTADFIEPEAIRKMADLRGEDGRLVMQLKYKDKTTFLRTFSDGGFWPEEAEIAAALKRLIVTPPKIVFATDGYQRSVDKVGDRDYKMLMNVKGARKSLINQGFDIDSVALEYNEIPKGIAALVIGDPRVAYSPAVLAKLQQYIQAGGNLMIAGEPGKQGIVNPLLDALGVKMLDGTLVQRSRDYSYGLVTPGLTEGAVIMSPALMKPYKEKIPVSMSGAAALSSESKEDFKIQSLLMTDGRTSWIKKGSFVLDSAALVFEAKNGDQQGPFPGALMLTRKINNKEQRILVSGDADFFSNKELGRNNIQTANSSFAISVFSWFSHEEFPIDMSRPDPKDTKLKLNKAGVKTVQILYYGIIPATIILLGMILLIRRKRK</sequence>
<organism evidence="1 2">
    <name type="scientific">Pedobacter africanus</name>
    <dbReference type="NCBI Taxonomy" id="151894"/>
    <lineage>
        <taxon>Bacteria</taxon>
        <taxon>Pseudomonadati</taxon>
        <taxon>Bacteroidota</taxon>
        <taxon>Sphingobacteriia</taxon>
        <taxon>Sphingobacteriales</taxon>
        <taxon>Sphingobacteriaceae</taxon>
        <taxon>Pedobacter</taxon>
    </lineage>
</organism>
<protein>
    <submittedName>
        <fullName evidence="1">ABC-2 type transport system permease protein</fullName>
    </submittedName>
</protein>
<dbReference type="Proteomes" id="UP001246858">
    <property type="component" value="Unassembled WGS sequence"/>
</dbReference>